<evidence type="ECO:0000313" key="4">
    <source>
        <dbReference type="Proteomes" id="UP001469553"/>
    </source>
</evidence>
<name>A0ABV0ZIE1_9TELE</name>
<feature type="region of interest" description="Disordered" evidence="2">
    <location>
        <begin position="221"/>
        <end position="278"/>
    </location>
</feature>
<feature type="compositionally biased region" description="Polar residues" evidence="2">
    <location>
        <begin position="358"/>
        <end position="367"/>
    </location>
</feature>
<organism evidence="3 4">
    <name type="scientific">Ameca splendens</name>
    <dbReference type="NCBI Taxonomy" id="208324"/>
    <lineage>
        <taxon>Eukaryota</taxon>
        <taxon>Metazoa</taxon>
        <taxon>Chordata</taxon>
        <taxon>Craniata</taxon>
        <taxon>Vertebrata</taxon>
        <taxon>Euteleostomi</taxon>
        <taxon>Actinopterygii</taxon>
        <taxon>Neopterygii</taxon>
        <taxon>Teleostei</taxon>
        <taxon>Neoteleostei</taxon>
        <taxon>Acanthomorphata</taxon>
        <taxon>Ovalentaria</taxon>
        <taxon>Atherinomorphae</taxon>
        <taxon>Cyprinodontiformes</taxon>
        <taxon>Goodeidae</taxon>
        <taxon>Ameca</taxon>
    </lineage>
</organism>
<dbReference type="PANTHER" id="PTHR36866">
    <property type="entry name" value="CHROMOSOME 4 OPEN READING FRAME 50"/>
    <property type="match status" value="1"/>
</dbReference>
<proteinExistence type="predicted"/>
<keyword evidence="4" id="KW-1185">Reference proteome</keyword>
<feature type="coiled-coil region" evidence="1">
    <location>
        <begin position="502"/>
        <end position="536"/>
    </location>
</feature>
<keyword evidence="1" id="KW-0175">Coiled coil</keyword>
<dbReference type="EMBL" id="JAHRIP010065977">
    <property type="protein sequence ID" value="MEQ2305997.1"/>
    <property type="molecule type" value="Genomic_DNA"/>
</dbReference>
<dbReference type="Proteomes" id="UP001469553">
    <property type="component" value="Unassembled WGS sequence"/>
</dbReference>
<feature type="compositionally biased region" description="Basic and acidic residues" evidence="2">
    <location>
        <begin position="252"/>
        <end position="278"/>
    </location>
</feature>
<feature type="region of interest" description="Disordered" evidence="2">
    <location>
        <begin position="59"/>
        <end position="86"/>
    </location>
</feature>
<gene>
    <name evidence="3" type="ORF">AMECASPLE_003608</name>
</gene>
<feature type="region of interest" description="Disordered" evidence="2">
    <location>
        <begin position="354"/>
        <end position="388"/>
    </location>
</feature>
<feature type="compositionally biased region" description="Polar residues" evidence="2">
    <location>
        <begin position="986"/>
        <end position="996"/>
    </location>
</feature>
<feature type="region of interest" description="Disordered" evidence="2">
    <location>
        <begin position="420"/>
        <end position="460"/>
    </location>
</feature>
<evidence type="ECO:0000256" key="2">
    <source>
        <dbReference type="SAM" id="MobiDB-lite"/>
    </source>
</evidence>
<accession>A0ABV0ZIE1</accession>
<evidence type="ECO:0000256" key="1">
    <source>
        <dbReference type="SAM" id="Coils"/>
    </source>
</evidence>
<dbReference type="PANTHER" id="PTHR36866:SF1">
    <property type="entry name" value="GENE 1043-RELATED"/>
    <property type="match status" value="1"/>
</dbReference>
<feature type="region of interest" description="Disordered" evidence="2">
    <location>
        <begin position="971"/>
        <end position="998"/>
    </location>
</feature>
<feature type="compositionally biased region" description="Polar residues" evidence="2">
    <location>
        <begin position="435"/>
        <end position="446"/>
    </location>
</feature>
<feature type="coiled-coil region" evidence="1">
    <location>
        <begin position="918"/>
        <end position="952"/>
    </location>
</feature>
<feature type="coiled-coil region" evidence="1">
    <location>
        <begin position="724"/>
        <end position="758"/>
    </location>
</feature>
<sequence length="1132" mass="129465">MWGRSRLSAKRTWRIPEMSPWSFYGNRSTTESTYLTLNSLEGEDFKSWKCKFSSCATRGGPEAQSTFSHPEEQHQRAAEHQEEPAATALSASHCFRALSMQLSQRLDQRLHMLRQEVRTMSLEKEREDQVWRERLQRCQRQLKAKDEEMSRQSQYFENFKNQLQQKLSLARDREQSLQSRIYSLEKQLLNVTVSSATGMATITAIRITAGTGIHMDELDKLPSMRGEGEGEEENKEERRKQWQPNVATVIKEGPKVDEGKTETDTEGERDKETKHTSNEARLQSFIISLQEDLKVLLEREEDGMTERRKLLDELQEAQESSHSLDCKVEEMKAELHQLKQSESSLMEEVEDLKKENQRLQQTPTQSCLKPEATRTLPGADLSRCSPDAPFRPLSEGAVRLGEVQSNQPFLSAVPPIDHQGAAEHTQNDSQDRFTPPQSKTPKQNPLNLFHHRDSNPNPGFQSLSISTEFLTEPKLGNMEEIPSEESDALRAAFHSLGFGDDLQALKEECDHLEVKLQHTKAELQALAQENAELKIITSSTCNRDYHLPLNSDEYDTGLDLAQGELIQALNQENRALADRIQELLTHIELRELEMRKEQTHLRECICRLEEDGARLEQENQEQVSLISELTRKTEDDLNTIMELQQKLKESKEEPQVKQPCRTPWQSEHRDGITGCFQEKKQEEYVENLVESLVKGEKETDNLTTASSSCQLNIQDDSSQNSLHANSLTDEVAQLNTSIQSLKTEQKELTAKISSLREEQKEVTLSVQKQTEDKQRLTRSVWALKEQKDCISQSLHGLKQEKENLNRAVCSLKDERDQHTRSISGLKKEKEELTRSLSTLQRDKDVIKDSISSGEEESNRIMKSLQSLQTKSDQLSQTVLDLKKQRDELTESLKGPTEERDENELTLALNGEHGQLISVSCLKEEKEKLQQSIIRLKQEQENIKQIILGLKEEKCSLQTQAEETNHEFNLRSENMSTGTGDNCPKCESSNNRGTSVQKESDLMMESEALGAQLKKSREVEKSREEIRKLHAELSQSEALREVVEKEAAEQVMRLTESAGQREDIMKENETLSMQVKELQNKLMARHREKTDALSLKAQTVEQFNILAAQLKAKARLVCFSLCLSINSRGHLFQ</sequence>
<feature type="compositionally biased region" description="Basic and acidic residues" evidence="2">
    <location>
        <begin position="69"/>
        <end position="83"/>
    </location>
</feature>
<comment type="caution">
    <text evidence="3">The sequence shown here is derived from an EMBL/GenBank/DDBJ whole genome shotgun (WGS) entry which is preliminary data.</text>
</comment>
<feature type="coiled-coil region" evidence="1">
    <location>
        <begin position="787"/>
        <end position="891"/>
    </location>
</feature>
<evidence type="ECO:0000313" key="3">
    <source>
        <dbReference type="EMBL" id="MEQ2305997.1"/>
    </source>
</evidence>
<feature type="region of interest" description="Disordered" evidence="2">
    <location>
        <begin position="647"/>
        <end position="668"/>
    </location>
</feature>
<reference evidence="3 4" key="1">
    <citation type="submission" date="2021-06" db="EMBL/GenBank/DDBJ databases">
        <authorList>
            <person name="Palmer J.M."/>
        </authorList>
    </citation>
    <scope>NUCLEOTIDE SEQUENCE [LARGE SCALE GENOMIC DNA]</scope>
    <source>
        <strain evidence="3 4">AS_MEX2019</strain>
        <tissue evidence="3">Muscle</tissue>
    </source>
</reference>
<feature type="coiled-coil region" evidence="1">
    <location>
        <begin position="1018"/>
        <end position="1080"/>
    </location>
</feature>
<protein>
    <submittedName>
        <fullName evidence="3">Uncharacterized protein</fullName>
    </submittedName>
</protein>